<dbReference type="STRING" id="135208.A0A4Y9ZPG9"/>
<comment type="caution">
    <text evidence="11">The sequence shown here is derived from an EMBL/GenBank/DDBJ whole genome shotgun (WGS) entry which is preliminary data.</text>
</comment>
<keyword evidence="5" id="KW-0479">Metal-binding</keyword>
<dbReference type="EMBL" id="SFCI01001621">
    <property type="protein sequence ID" value="TFY75329.1"/>
    <property type="molecule type" value="Genomic_DNA"/>
</dbReference>
<evidence type="ECO:0000256" key="8">
    <source>
        <dbReference type="ARBA" id="ARBA00023004"/>
    </source>
</evidence>
<dbReference type="GO" id="GO:0046872">
    <property type="term" value="F:metal ion binding"/>
    <property type="evidence" value="ECO:0007669"/>
    <property type="project" value="UniProtKB-KW"/>
</dbReference>
<evidence type="ECO:0000256" key="7">
    <source>
        <dbReference type="ARBA" id="ARBA00023002"/>
    </source>
</evidence>
<keyword evidence="12" id="KW-1185">Reference proteome</keyword>
<reference evidence="11 12" key="1">
    <citation type="submission" date="2019-02" db="EMBL/GenBank/DDBJ databases">
        <title>Genome sequencing of the rare red list fungi Hericium alpestre (H. flagellum).</title>
        <authorList>
            <person name="Buettner E."/>
            <person name="Kellner H."/>
        </authorList>
    </citation>
    <scope>NUCLEOTIDE SEQUENCE [LARGE SCALE GENOMIC DNA]</scope>
    <source>
        <strain evidence="11 12">DSM 108284</strain>
    </source>
</reference>
<protein>
    <recommendedName>
        <fullName evidence="10">acireductone dioxygenase (Fe(2+)-requiring)</fullName>
        <ecNumber evidence="10">1.13.11.54</ecNumber>
    </recommendedName>
</protein>
<dbReference type="OrthoDB" id="1867259at2759"/>
<keyword evidence="8" id="KW-0408">Iron</keyword>
<keyword evidence="6" id="KW-0223">Dioxygenase</keyword>
<dbReference type="CDD" id="cd02232">
    <property type="entry name" value="cupin_ARD"/>
    <property type="match status" value="1"/>
</dbReference>
<evidence type="ECO:0000256" key="3">
    <source>
        <dbReference type="ARBA" id="ARBA00022596"/>
    </source>
</evidence>
<comment type="catalytic activity">
    <reaction evidence="1">
        <text>1,2-dihydroxy-5-(methylsulfanyl)pent-1-en-3-one + O2 = 4-methylsulfanyl-2-oxobutanoate + formate + 2 H(+)</text>
        <dbReference type="Rhea" id="RHEA:24504"/>
        <dbReference type="ChEBI" id="CHEBI:15378"/>
        <dbReference type="ChEBI" id="CHEBI:15379"/>
        <dbReference type="ChEBI" id="CHEBI:15740"/>
        <dbReference type="ChEBI" id="CHEBI:16723"/>
        <dbReference type="ChEBI" id="CHEBI:49252"/>
        <dbReference type="EC" id="1.13.11.54"/>
    </reaction>
</comment>
<dbReference type="Gene3D" id="2.60.120.10">
    <property type="entry name" value="Jelly Rolls"/>
    <property type="match status" value="1"/>
</dbReference>
<dbReference type="EC" id="1.13.11.54" evidence="10"/>
<dbReference type="Pfam" id="PF03079">
    <property type="entry name" value="ARD"/>
    <property type="match status" value="1"/>
</dbReference>
<keyword evidence="3" id="KW-0533">Nickel</keyword>
<dbReference type="AlphaFoldDB" id="A0A4Y9ZPG9"/>
<sequence length="119" mass="13971">MRSYYYDNLPSDVRLPHDSGKVVDQMQLEGLGIRHWTVPLDDWEPRVDALAAKENFKCQDKINVTKESFGEKYDDILKDFFDEHLHEEDEIRFVVSGGGYYDVREHPTDAWIRIQIIPG</sequence>
<evidence type="ECO:0000256" key="2">
    <source>
        <dbReference type="ARBA" id="ARBA00001954"/>
    </source>
</evidence>
<dbReference type="InterPro" id="IPR014710">
    <property type="entry name" value="RmlC-like_jellyroll"/>
</dbReference>
<dbReference type="PANTHER" id="PTHR23418">
    <property type="entry name" value="ACIREDUCTONE DIOXYGENASE"/>
    <property type="match status" value="1"/>
</dbReference>
<accession>A0A4Y9ZPG9</accession>
<dbReference type="Proteomes" id="UP000298061">
    <property type="component" value="Unassembled WGS sequence"/>
</dbReference>
<comment type="cofactor">
    <cofactor evidence="2">
        <name>Fe(2+)</name>
        <dbReference type="ChEBI" id="CHEBI:29033"/>
    </cofactor>
</comment>
<dbReference type="PANTHER" id="PTHR23418:SF0">
    <property type="entry name" value="ACIREDUCTONE DIOXYGENASE"/>
    <property type="match status" value="1"/>
</dbReference>
<keyword evidence="7" id="KW-0560">Oxidoreductase</keyword>
<evidence type="ECO:0000313" key="11">
    <source>
        <dbReference type="EMBL" id="TFY75329.1"/>
    </source>
</evidence>
<dbReference type="InterPro" id="IPR004313">
    <property type="entry name" value="ARD"/>
</dbReference>
<evidence type="ECO:0000313" key="12">
    <source>
        <dbReference type="Proteomes" id="UP000298061"/>
    </source>
</evidence>
<evidence type="ECO:0000256" key="1">
    <source>
        <dbReference type="ARBA" id="ARBA00000428"/>
    </source>
</evidence>
<feature type="non-terminal residue" evidence="11">
    <location>
        <position position="119"/>
    </location>
</feature>
<evidence type="ECO:0000256" key="10">
    <source>
        <dbReference type="ARBA" id="ARBA00039005"/>
    </source>
</evidence>
<dbReference type="GO" id="GO:0009086">
    <property type="term" value="P:methionine biosynthetic process"/>
    <property type="evidence" value="ECO:0007669"/>
    <property type="project" value="UniProtKB-KW"/>
</dbReference>
<evidence type="ECO:0000256" key="4">
    <source>
        <dbReference type="ARBA" id="ARBA00022605"/>
    </source>
</evidence>
<name>A0A4Y9ZPG9_9AGAM</name>
<dbReference type="GO" id="GO:0010309">
    <property type="term" value="F:acireductone dioxygenase [iron(II)-requiring] activity"/>
    <property type="evidence" value="ECO:0007669"/>
    <property type="project" value="UniProtKB-EC"/>
</dbReference>
<organism evidence="11 12">
    <name type="scientific">Hericium alpestre</name>
    <dbReference type="NCBI Taxonomy" id="135208"/>
    <lineage>
        <taxon>Eukaryota</taxon>
        <taxon>Fungi</taxon>
        <taxon>Dikarya</taxon>
        <taxon>Basidiomycota</taxon>
        <taxon>Agaricomycotina</taxon>
        <taxon>Agaricomycetes</taxon>
        <taxon>Russulales</taxon>
        <taxon>Hericiaceae</taxon>
        <taxon>Hericium</taxon>
    </lineage>
</organism>
<evidence type="ECO:0000256" key="5">
    <source>
        <dbReference type="ARBA" id="ARBA00022723"/>
    </source>
</evidence>
<evidence type="ECO:0000256" key="6">
    <source>
        <dbReference type="ARBA" id="ARBA00022964"/>
    </source>
</evidence>
<keyword evidence="4" id="KW-0028">Amino-acid biosynthesis</keyword>
<dbReference type="SUPFAM" id="SSF51182">
    <property type="entry name" value="RmlC-like cupins"/>
    <property type="match status" value="1"/>
</dbReference>
<proteinExistence type="predicted"/>
<evidence type="ECO:0000256" key="9">
    <source>
        <dbReference type="ARBA" id="ARBA00023167"/>
    </source>
</evidence>
<gene>
    <name evidence="11" type="ORF">EWM64_g8681</name>
</gene>
<keyword evidence="9" id="KW-0486">Methionine biosynthesis</keyword>
<dbReference type="InterPro" id="IPR011051">
    <property type="entry name" value="RmlC_Cupin_sf"/>
</dbReference>